<feature type="non-terminal residue" evidence="3">
    <location>
        <position position="347"/>
    </location>
</feature>
<evidence type="ECO:0000256" key="1">
    <source>
        <dbReference type="SAM" id="Coils"/>
    </source>
</evidence>
<evidence type="ECO:0000256" key="2">
    <source>
        <dbReference type="SAM" id="MobiDB-lite"/>
    </source>
</evidence>
<feature type="coiled-coil region" evidence="1">
    <location>
        <begin position="281"/>
        <end position="344"/>
    </location>
</feature>
<organism evidence="3">
    <name type="scientific">Ixodes ricinus</name>
    <name type="common">Common tick</name>
    <name type="synonym">Acarus ricinus</name>
    <dbReference type="NCBI Taxonomy" id="34613"/>
    <lineage>
        <taxon>Eukaryota</taxon>
        <taxon>Metazoa</taxon>
        <taxon>Ecdysozoa</taxon>
        <taxon>Arthropoda</taxon>
        <taxon>Chelicerata</taxon>
        <taxon>Arachnida</taxon>
        <taxon>Acari</taxon>
        <taxon>Parasitiformes</taxon>
        <taxon>Ixodida</taxon>
        <taxon>Ixodoidea</taxon>
        <taxon>Ixodidae</taxon>
        <taxon>Ixodinae</taxon>
        <taxon>Ixodes</taxon>
    </lineage>
</organism>
<feature type="region of interest" description="Disordered" evidence="2">
    <location>
        <begin position="211"/>
        <end position="263"/>
    </location>
</feature>
<name>A0A147BFZ9_IXORI</name>
<accession>A0A147BFZ9</accession>
<reference evidence="3" key="1">
    <citation type="journal article" date="2018" name="PLoS Negl. Trop. Dis.">
        <title>Sialome diversity of ticks revealed by RNAseq of single tick salivary glands.</title>
        <authorList>
            <person name="Perner J."/>
            <person name="Kropackova S."/>
            <person name="Kopacek P."/>
            <person name="Ribeiro J.M."/>
        </authorList>
    </citation>
    <scope>NUCLEOTIDE SEQUENCE</scope>
    <source>
        <strain evidence="3">Siblings of single egg batch collected in Ceske Budejovice</strain>
        <tissue evidence="3">Salivary glands</tissue>
    </source>
</reference>
<sequence length="347" mass="38931">MAAASAPPAAPTPSRRRFTVAEDIILLQEVVARNPLRNADHWNDVMDTLCAASQRDFSLRGTRERCDLLLGYYHQNDDANLRKCSTEEQYRKKVQLIKAVAALAQECGYRPKVLPRKAHPARRASVRGFLPSAAPPPTPAGGTSTSASDLRDVATVNASAAGTVESSVDLESAKSTLFASKRSYSPTASHDAAILSPTGLLMQVYVEETEDAPASAVSGSEGQPSGDREKTPEPNAGPSSEKTAEEINLQWTPPSQRKRRQDRSGIEYIRKRFLWDVEMRQKELALEARRLALDARRLELEEKRFKFEERRLADEIQARAQERREREEEKHTRLEQMRLLLEQQEIN</sequence>
<dbReference type="AlphaFoldDB" id="A0A147BFZ9"/>
<dbReference type="PANTHER" id="PTHR37558:SF1">
    <property type="entry name" value="HTH CENPB-TYPE DOMAIN-CONTAINING PROTEIN"/>
    <property type="match status" value="1"/>
</dbReference>
<keyword evidence="1" id="KW-0175">Coiled coil</keyword>
<dbReference type="EMBL" id="GEGO01005687">
    <property type="protein sequence ID" value="JAR89717.1"/>
    <property type="molecule type" value="Transcribed_RNA"/>
</dbReference>
<protein>
    <submittedName>
        <fullName evidence="3">Uncharacterized protein</fullName>
    </submittedName>
</protein>
<evidence type="ECO:0000313" key="3">
    <source>
        <dbReference type="EMBL" id="JAR89717.1"/>
    </source>
</evidence>
<dbReference type="PANTHER" id="PTHR37558">
    <property type="entry name" value="HTH CENPB-TYPE DOMAIN-CONTAINING PROTEIN"/>
    <property type="match status" value="1"/>
</dbReference>
<proteinExistence type="predicted"/>
<feature type="region of interest" description="Disordered" evidence="2">
    <location>
        <begin position="128"/>
        <end position="150"/>
    </location>
</feature>